<dbReference type="OrthoDB" id="9806163at2"/>
<proteinExistence type="predicted"/>
<dbReference type="AlphaFoldDB" id="A0A545SSS5"/>
<dbReference type="InterPro" id="IPR013736">
    <property type="entry name" value="Xaa-Pro_dipept_C"/>
</dbReference>
<reference evidence="4 5" key="1">
    <citation type="submission" date="2019-06" db="EMBL/GenBank/DDBJ databases">
        <title>Whole genome sequence for Cellvibrionaceae sp. R142.</title>
        <authorList>
            <person name="Wang G."/>
        </authorList>
    </citation>
    <scope>NUCLEOTIDE SEQUENCE [LARGE SCALE GENOMIC DNA]</scope>
    <source>
        <strain evidence="4 5">R142</strain>
    </source>
</reference>
<keyword evidence="5" id="KW-1185">Reference proteome</keyword>
<dbReference type="SUPFAM" id="SSF49785">
    <property type="entry name" value="Galactose-binding domain-like"/>
    <property type="match status" value="1"/>
</dbReference>
<dbReference type="Proteomes" id="UP000319732">
    <property type="component" value="Unassembled WGS sequence"/>
</dbReference>
<dbReference type="Pfam" id="PF02129">
    <property type="entry name" value="Peptidase_S15"/>
    <property type="match status" value="1"/>
</dbReference>
<evidence type="ECO:0000313" key="5">
    <source>
        <dbReference type="Proteomes" id="UP000319732"/>
    </source>
</evidence>
<dbReference type="SMART" id="SM00939">
    <property type="entry name" value="PepX_C"/>
    <property type="match status" value="1"/>
</dbReference>
<dbReference type="PANTHER" id="PTHR43056">
    <property type="entry name" value="PEPTIDASE S9 PROLYL OLIGOPEPTIDASE"/>
    <property type="match status" value="1"/>
</dbReference>
<evidence type="ECO:0000313" key="4">
    <source>
        <dbReference type="EMBL" id="TQV68021.1"/>
    </source>
</evidence>
<dbReference type="PANTHER" id="PTHR43056:SF10">
    <property type="entry name" value="COCE_NOND FAMILY, PUTATIVE (AFU_ORTHOLOGUE AFUA_7G00600)-RELATED"/>
    <property type="match status" value="1"/>
</dbReference>
<dbReference type="RefSeq" id="WP_142929615.1">
    <property type="nucleotide sequence ID" value="NZ_ML660108.1"/>
</dbReference>
<dbReference type="Gene3D" id="1.10.3020.10">
    <property type="entry name" value="alpha-amino acid ester hydrolase ( Helical cap domain)"/>
    <property type="match status" value="1"/>
</dbReference>
<dbReference type="InterPro" id="IPR050585">
    <property type="entry name" value="Xaa-Pro_dipeptidyl-ppase/CocE"/>
</dbReference>
<dbReference type="InterPro" id="IPR000383">
    <property type="entry name" value="Xaa-Pro-like_dom"/>
</dbReference>
<dbReference type="GO" id="GO:0008239">
    <property type="term" value="F:dipeptidyl-peptidase activity"/>
    <property type="evidence" value="ECO:0007669"/>
    <property type="project" value="InterPro"/>
</dbReference>
<dbReference type="SUPFAM" id="SSF53474">
    <property type="entry name" value="alpha/beta-Hydrolases"/>
    <property type="match status" value="1"/>
</dbReference>
<comment type="caution">
    <text evidence="4">The sequence shown here is derived from an EMBL/GenBank/DDBJ whole genome shotgun (WGS) entry which is preliminary data.</text>
</comment>
<dbReference type="NCBIfam" id="TIGR00976">
    <property type="entry name" value="CocE_NonD"/>
    <property type="match status" value="1"/>
</dbReference>
<name>A0A545SSS5_9GAMM</name>
<dbReference type="InterPro" id="IPR029058">
    <property type="entry name" value="AB_hydrolase_fold"/>
</dbReference>
<evidence type="ECO:0000256" key="1">
    <source>
        <dbReference type="ARBA" id="ARBA00022801"/>
    </source>
</evidence>
<feature type="domain" description="Xaa-Pro dipeptidyl-peptidase C-terminal" evidence="3">
    <location>
        <begin position="338"/>
        <end position="595"/>
    </location>
</feature>
<keyword evidence="1 4" id="KW-0378">Hydrolase</keyword>
<dbReference type="Gene3D" id="2.60.120.260">
    <property type="entry name" value="Galactose-binding domain-like"/>
    <property type="match status" value="1"/>
</dbReference>
<dbReference type="InterPro" id="IPR008979">
    <property type="entry name" value="Galactose-bd-like_sf"/>
</dbReference>
<sequence length="601" mass="67785">MAASYSERFEEWQKARFSPPPEPELTPTKPSFLDMVPMRDKVRLYTEVFLPANKQEPAPAILMRSPYPFSLPSRNDKRPISRYQDEGYAVVYQLTRGQGKSEGRYRRYIDDINDGYDCIEWIEKQYWCNGCVGMEGPSYLGTTQLLAAKSKPRALKCIMPTAFVGNSLECSPFVNGVPLRGNFLQWNKVLDAESMSSLDFIYGDANIHQHPTLGPAMYKRPLLEAADNVLEGDKLESWKEIIANPTDCEYWQSISYSDHDLSNLSIPTFFTDGWYDMTRGPIDFFVRLESLQPARPDCYLLVGPWNHGQTYAAHSHGQSNGEREMQENGQVDLVSLRLAFYDHYLKDEASNEKLKDLQPNRVRVYITGSPDSNANVWKDYPTFPPPNVKVHNMYLQSEGNANSLPDTGFLTLTPPEKHSRLAPSDIYIYDPDVPTPSESEAMRDRRSIEVRSDVVTYTSAPLTEPLTILGHIKLVLYAASDAPDTDWFATLTEIFPNGKSVAFHHSVSAIRARYRHGLDREIPLRPNEVERLNISLGFAGHQVAAGNCLRLSIFSAAFPKCDPNTNTGNNVATDTDVRVAKQTVFHTVSNPSHLSIPVITL</sequence>
<feature type="region of interest" description="Disordered" evidence="2">
    <location>
        <begin position="1"/>
        <end position="29"/>
    </location>
</feature>
<dbReference type="InterPro" id="IPR005674">
    <property type="entry name" value="CocE/Ser_esterase"/>
</dbReference>
<gene>
    <name evidence="4" type="ORF">FKG94_24625</name>
</gene>
<protein>
    <submittedName>
        <fullName evidence="4">CocE/NonD family hydrolase</fullName>
    </submittedName>
</protein>
<organism evidence="4 5">
    <name type="scientific">Exilibacterium tricleocarpae</name>
    <dbReference type="NCBI Taxonomy" id="2591008"/>
    <lineage>
        <taxon>Bacteria</taxon>
        <taxon>Pseudomonadati</taxon>
        <taxon>Pseudomonadota</taxon>
        <taxon>Gammaproteobacteria</taxon>
        <taxon>Cellvibrionales</taxon>
        <taxon>Cellvibrionaceae</taxon>
        <taxon>Exilibacterium</taxon>
    </lineage>
</organism>
<dbReference type="Pfam" id="PF08530">
    <property type="entry name" value="PepX_C"/>
    <property type="match status" value="1"/>
</dbReference>
<dbReference type="EMBL" id="VHSG01000032">
    <property type="protein sequence ID" value="TQV68021.1"/>
    <property type="molecule type" value="Genomic_DNA"/>
</dbReference>
<dbReference type="Gene3D" id="3.40.50.1820">
    <property type="entry name" value="alpha/beta hydrolase"/>
    <property type="match status" value="1"/>
</dbReference>
<accession>A0A545SSS5</accession>
<evidence type="ECO:0000256" key="2">
    <source>
        <dbReference type="SAM" id="MobiDB-lite"/>
    </source>
</evidence>
<evidence type="ECO:0000259" key="3">
    <source>
        <dbReference type="SMART" id="SM00939"/>
    </source>
</evidence>